<dbReference type="EMBL" id="AAZO01001028">
    <property type="status" value="NOT_ANNOTATED_CDS"/>
    <property type="molecule type" value="Genomic_DNA"/>
</dbReference>
<reference evidence="3" key="3">
    <citation type="submission" date="2021-02" db="UniProtKB">
        <authorList>
            <consortium name="EnsemblMetazoa"/>
        </authorList>
    </citation>
    <scope>IDENTIFICATION</scope>
    <source>
        <strain evidence="3">USDA</strain>
    </source>
</reference>
<dbReference type="VEuPathDB" id="VectorBase:PHUM086060"/>
<dbReference type="RefSeq" id="XP_002423782.1">
    <property type="nucleotide sequence ID" value="XM_002423737.1"/>
</dbReference>
<dbReference type="KEGG" id="phu:Phum_PHUM086060"/>
<dbReference type="EMBL" id="AAZO01001027">
    <property type="status" value="NOT_ANNOTATED_CDS"/>
    <property type="molecule type" value="Genomic_DNA"/>
</dbReference>
<gene>
    <name evidence="3" type="primary">8231528</name>
    <name evidence="2" type="ORF">Phum_PHUM086060</name>
</gene>
<evidence type="ECO:0000313" key="4">
    <source>
        <dbReference type="Proteomes" id="UP000009046"/>
    </source>
</evidence>
<evidence type="ECO:0000313" key="3">
    <source>
        <dbReference type="EnsemblMetazoa" id="PHUM086060-PA"/>
    </source>
</evidence>
<dbReference type="InParanoid" id="E0VCD8"/>
<accession>E0VCD8</accession>
<feature type="compositionally biased region" description="Polar residues" evidence="1">
    <location>
        <begin position="87"/>
        <end position="105"/>
    </location>
</feature>
<dbReference type="GeneID" id="8231528"/>
<dbReference type="CTD" id="8231528"/>
<keyword evidence="4" id="KW-1185">Reference proteome</keyword>
<proteinExistence type="predicted"/>
<dbReference type="Proteomes" id="UP000009046">
    <property type="component" value="Unassembled WGS sequence"/>
</dbReference>
<evidence type="ECO:0000313" key="2">
    <source>
        <dbReference type="EMBL" id="EEB11044.1"/>
    </source>
</evidence>
<sequence length="127" mass="14603">MSANFFFTVKHLSIIKNVMMMSVIPIQTLTAVSKLIQGTRPLGEILYQQSQRPLASMSYQQYQRPQRRPQSRPQNRPQRNPKPQRISRPQNQRIQTSYHTSTIRGTRSRASKIAGLYPASDGSTFKI</sequence>
<organism>
    <name type="scientific">Pediculus humanus subsp. corporis</name>
    <name type="common">Body louse</name>
    <dbReference type="NCBI Taxonomy" id="121224"/>
    <lineage>
        <taxon>Eukaryota</taxon>
        <taxon>Metazoa</taxon>
        <taxon>Ecdysozoa</taxon>
        <taxon>Arthropoda</taxon>
        <taxon>Hexapoda</taxon>
        <taxon>Insecta</taxon>
        <taxon>Pterygota</taxon>
        <taxon>Neoptera</taxon>
        <taxon>Paraneoptera</taxon>
        <taxon>Psocodea</taxon>
        <taxon>Troctomorpha</taxon>
        <taxon>Phthiraptera</taxon>
        <taxon>Anoplura</taxon>
        <taxon>Pediculidae</taxon>
        <taxon>Pediculus</taxon>
    </lineage>
</organism>
<dbReference type="AlphaFoldDB" id="E0VCD8"/>
<feature type="region of interest" description="Disordered" evidence="1">
    <location>
        <begin position="56"/>
        <end position="107"/>
    </location>
</feature>
<protein>
    <submittedName>
        <fullName evidence="2 3">Uncharacterized protein</fullName>
    </submittedName>
</protein>
<name>E0VCD8_PEDHC</name>
<dbReference type="HOGENOM" id="CLU_1973154_0_0_1"/>
<reference evidence="2" key="2">
    <citation type="submission" date="2007-04" db="EMBL/GenBank/DDBJ databases">
        <title>The genome of the human body louse.</title>
        <authorList>
            <consortium name="The Human Body Louse Genome Consortium"/>
            <person name="Kirkness E."/>
            <person name="Walenz B."/>
            <person name="Hass B."/>
            <person name="Bruggner R."/>
            <person name="Strausberg R."/>
        </authorList>
    </citation>
    <scope>NUCLEOTIDE SEQUENCE</scope>
    <source>
        <strain evidence="2">USDA</strain>
    </source>
</reference>
<reference evidence="2" key="1">
    <citation type="submission" date="2007-04" db="EMBL/GenBank/DDBJ databases">
        <title>Annotation of Pediculus humanus corporis strain USDA.</title>
        <authorList>
            <person name="Kirkness E."/>
            <person name="Hannick L."/>
            <person name="Hass B."/>
            <person name="Bruggner R."/>
            <person name="Lawson D."/>
            <person name="Bidwell S."/>
            <person name="Joardar V."/>
            <person name="Caler E."/>
            <person name="Walenz B."/>
            <person name="Inman J."/>
            <person name="Schobel S."/>
            <person name="Galinsky K."/>
            <person name="Amedeo P."/>
            <person name="Strausberg R."/>
        </authorList>
    </citation>
    <scope>NUCLEOTIDE SEQUENCE</scope>
    <source>
        <strain evidence="2">USDA</strain>
    </source>
</reference>
<dbReference type="EnsemblMetazoa" id="PHUM086060-RA">
    <property type="protein sequence ID" value="PHUM086060-PA"/>
    <property type="gene ID" value="PHUM086060"/>
</dbReference>
<feature type="compositionally biased region" description="Low complexity" evidence="1">
    <location>
        <begin position="71"/>
        <end position="84"/>
    </location>
</feature>
<evidence type="ECO:0000256" key="1">
    <source>
        <dbReference type="SAM" id="MobiDB-lite"/>
    </source>
</evidence>
<dbReference type="EMBL" id="DS235053">
    <property type="protein sequence ID" value="EEB11044.1"/>
    <property type="molecule type" value="Genomic_DNA"/>
</dbReference>